<dbReference type="NCBIfam" id="NF040826">
    <property type="entry name" value="lxa_BCAM0308"/>
    <property type="match status" value="1"/>
</dbReference>
<dbReference type="AlphaFoldDB" id="A0A1G6K1N2"/>
<organism evidence="1 2">
    <name type="scientific">Desulfurella multipotens</name>
    <dbReference type="NCBI Taxonomy" id="79269"/>
    <lineage>
        <taxon>Bacteria</taxon>
        <taxon>Pseudomonadati</taxon>
        <taxon>Campylobacterota</taxon>
        <taxon>Desulfurellia</taxon>
        <taxon>Desulfurellales</taxon>
        <taxon>Desulfurellaceae</taxon>
        <taxon>Desulfurella</taxon>
    </lineage>
</organism>
<gene>
    <name evidence="1" type="ORF">SAMN05660835_00521</name>
</gene>
<dbReference type="Proteomes" id="UP000199411">
    <property type="component" value="Unassembled WGS sequence"/>
</dbReference>
<dbReference type="OrthoDB" id="9785278at2"/>
<accession>A0A1G6K1N2</accession>
<dbReference type="EMBL" id="FMYU01000003">
    <property type="protein sequence ID" value="SDC24196.1"/>
    <property type="molecule type" value="Genomic_DNA"/>
</dbReference>
<sequence length="155" mass="18314">MKTNLYAQRNERLYLKNKKYKEPTVCKVCGLVFIDGIWKKIEKPRGEYYEDICPACRRIQDNYYGGILNLKSDIIKSKKEEIINLMKNKEKESENINPLRRIGKIEQISDNEMNVYTTFEHLAVAIGKAIQRAFKGDLDIKYKENDKVARVYWVK</sequence>
<keyword evidence="2" id="KW-1185">Reference proteome</keyword>
<evidence type="ECO:0000313" key="2">
    <source>
        <dbReference type="Proteomes" id="UP000199411"/>
    </source>
</evidence>
<protein>
    <recommendedName>
        <fullName evidence="3">NMD3 family protein</fullName>
    </recommendedName>
</protein>
<dbReference type="InterPro" id="IPR047706">
    <property type="entry name" value="BCAM0308-like"/>
</dbReference>
<name>A0A1G6K1N2_9BACT</name>
<reference evidence="2" key="1">
    <citation type="submission" date="2016-10" db="EMBL/GenBank/DDBJ databases">
        <authorList>
            <person name="Varghese N."/>
            <person name="Submissions S."/>
        </authorList>
    </citation>
    <scope>NUCLEOTIDE SEQUENCE [LARGE SCALE GENOMIC DNA]</scope>
    <source>
        <strain evidence="2">DSM 8415</strain>
    </source>
</reference>
<dbReference type="RefSeq" id="WP_092127985.1">
    <property type="nucleotide sequence ID" value="NZ_FMYU01000003.1"/>
</dbReference>
<evidence type="ECO:0008006" key="3">
    <source>
        <dbReference type="Google" id="ProtNLM"/>
    </source>
</evidence>
<evidence type="ECO:0000313" key="1">
    <source>
        <dbReference type="EMBL" id="SDC24196.1"/>
    </source>
</evidence>
<proteinExistence type="predicted"/>